<dbReference type="Proteomes" id="UP000321534">
    <property type="component" value="Unassembled WGS sequence"/>
</dbReference>
<comment type="caution">
    <text evidence="1">The sequence shown here is derived from an EMBL/GenBank/DDBJ whole genome shotgun (WGS) entry which is preliminary data.</text>
</comment>
<protein>
    <submittedName>
        <fullName evidence="1">Uncharacterized protein</fullName>
    </submittedName>
</protein>
<dbReference type="AlphaFoldDB" id="A0A512D4W1"/>
<dbReference type="EMBL" id="BJYX01000021">
    <property type="protein sequence ID" value="GEO31515.1"/>
    <property type="molecule type" value="Genomic_DNA"/>
</dbReference>
<evidence type="ECO:0000313" key="2">
    <source>
        <dbReference type="Proteomes" id="UP000321534"/>
    </source>
</evidence>
<sequence>MDRVTIRWGVEPGVTCAEGWGDIEDEGGTQIADWLDTGLRPRGRALAPVARLRVGATAVTSGENLDTASGTCGVATSGR</sequence>
<accession>A0A512D4W1</accession>
<proteinExistence type="predicted"/>
<organism evidence="1 2">
    <name type="scientific">Terrabacter aerolatus</name>
    <dbReference type="NCBI Taxonomy" id="422442"/>
    <lineage>
        <taxon>Bacteria</taxon>
        <taxon>Bacillati</taxon>
        <taxon>Actinomycetota</taxon>
        <taxon>Actinomycetes</taxon>
        <taxon>Micrococcales</taxon>
        <taxon>Intrasporangiaceae</taxon>
        <taxon>Terrabacter</taxon>
    </lineage>
</organism>
<gene>
    <name evidence="1" type="ORF">TAE01_33250</name>
</gene>
<reference evidence="1 2" key="1">
    <citation type="submission" date="2019-07" db="EMBL/GenBank/DDBJ databases">
        <title>Whole genome shotgun sequence of Terrabacter aerolatus NBRC 106305.</title>
        <authorList>
            <person name="Hosoyama A."/>
            <person name="Uohara A."/>
            <person name="Ohji S."/>
            <person name="Ichikawa N."/>
        </authorList>
    </citation>
    <scope>NUCLEOTIDE SEQUENCE [LARGE SCALE GENOMIC DNA]</scope>
    <source>
        <strain evidence="1 2">NBRC 106305</strain>
    </source>
</reference>
<evidence type="ECO:0000313" key="1">
    <source>
        <dbReference type="EMBL" id="GEO31515.1"/>
    </source>
</evidence>
<name>A0A512D4W1_9MICO</name>
<keyword evidence="2" id="KW-1185">Reference proteome</keyword>